<keyword evidence="1" id="KW-0812">Transmembrane</keyword>
<feature type="transmembrane region" description="Helical" evidence="1">
    <location>
        <begin position="283"/>
        <end position="302"/>
    </location>
</feature>
<dbReference type="Proteomes" id="UP001156398">
    <property type="component" value="Unassembled WGS sequence"/>
</dbReference>
<dbReference type="InterPro" id="IPR011701">
    <property type="entry name" value="MFS"/>
</dbReference>
<accession>A0ABT6VVL8</accession>
<feature type="transmembrane region" description="Helical" evidence="1">
    <location>
        <begin position="41"/>
        <end position="63"/>
    </location>
</feature>
<dbReference type="EMBL" id="JAAGKO020000007">
    <property type="protein sequence ID" value="MDI5962534.1"/>
    <property type="molecule type" value="Genomic_DNA"/>
</dbReference>
<evidence type="ECO:0000256" key="1">
    <source>
        <dbReference type="SAM" id="Phobius"/>
    </source>
</evidence>
<feature type="transmembrane region" description="Helical" evidence="1">
    <location>
        <begin position="369"/>
        <end position="388"/>
    </location>
</feature>
<feature type="transmembrane region" description="Helical" evidence="1">
    <location>
        <begin position="222"/>
        <end position="242"/>
    </location>
</feature>
<feature type="transmembrane region" description="Helical" evidence="1">
    <location>
        <begin position="248"/>
        <end position="271"/>
    </location>
</feature>
<protein>
    <submittedName>
        <fullName evidence="2">MFS transporter</fullName>
    </submittedName>
</protein>
<dbReference type="SUPFAM" id="SSF103473">
    <property type="entry name" value="MFS general substrate transporter"/>
    <property type="match status" value="1"/>
</dbReference>
<reference evidence="2 3" key="1">
    <citation type="submission" date="2023-05" db="EMBL/GenBank/DDBJ databases">
        <title>Streptantibioticus silvisoli sp. nov., acidotolerant actinomycetes 1 from pine litter.</title>
        <authorList>
            <person name="Swiecimska M."/>
            <person name="Golinska P."/>
            <person name="Sangal V."/>
            <person name="Wachnowicz B."/>
            <person name="Goodfellow M."/>
        </authorList>
    </citation>
    <scope>NUCLEOTIDE SEQUENCE [LARGE SCALE GENOMIC DNA]</scope>
    <source>
        <strain evidence="2 3">SL54</strain>
    </source>
</reference>
<organism evidence="2 3">
    <name type="scientific">Streptantibioticus silvisoli</name>
    <dbReference type="NCBI Taxonomy" id="2705255"/>
    <lineage>
        <taxon>Bacteria</taxon>
        <taxon>Bacillati</taxon>
        <taxon>Actinomycetota</taxon>
        <taxon>Actinomycetes</taxon>
        <taxon>Kitasatosporales</taxon>
        <taxon>Streptomycetaceae</taxon>
        <taxon>Streptantibioticus</taxon>
    </lineage>
</organism>
<dbReference type="Pfam" id="PF07690">
    <property type="entry name" value="MFS_1"/>
    <property type="match status" value="1"/>
</dbReference>
<dbReference type="InterPro" id="IPR036259">
    <property type="entry name" value="MFS_trans_sf"/>
</dbReference>
<dbReference type="PANTHER" id="PTHR23542">
    <property type="match status" value="1"/>
</dbReference>
<feature type="transmembrane region" description="Helical" evidence="1">
    <location>
        <begin position="109"/>
        <end position="134"/>
    </location>
</feature>
<feature type="transmembrane region" description="Helical" evidence="1">
    <location>
        <begin position="344"/>
        <end position="363"/>
    </location>
</feature>
<evidence type="ECO:0000313" key="2">
    <source>
        <dbReference type="EMBL" id="MDI5962534.1"/>
    </source>
</evidence>
<feature type="transmembrane region" description="Helical" evidence="1">
    <location>
        <begin position="308"/>
        <end position="332"/>
    </location>
</feature>
<feature type="transmembrane region" description="Helical" evidence="1">
    <location>
        <begin position="175"/>
        <end position="194"/>
    </location>
</feature>
<evidence type="ECO:0000313" key="3">
    <source>
        <dbReference type="Proteomes" id="UP001156398"/>
    </source>
</evidence>
<dbReference type="RefSeq" id="WP_282704471.1">
    <property type="nucleotide sequence ID" value="NZ_JAAGKO020000007.1"/>
</dbReference>
<proteinExistence type="predicted"/>
<keyword evidence="1" id="KW-0472">Membrane</keyword>
<feature type="transmembrane region" description="Helical" evidence="1">
    <location>
        <begin position="84"/>
        <end position="103"/>
    </location>
</feature>
<feature type="transmembrane region" description="Helical" evidence="1">
    <location>
        <begin position="146"/>
        <end position="169"/>
    </location>
</feature>
<dbReference type="Gene3D" id="1.20.1250.20">
    <property type="entry name" value="MFS general substrate transporter like domains"/>
    <property type="match status" value="1"/>
</dbReference>
<gene>
    <name evidence="2" type="ORF">POF43_007380</name>
</gene>
<keyword evidence="3" id="KW-1185">Reference proteome</keyword>
<dbReference type="PANTHER" id="PTHR23542:SF1">
    <property type="entry name" value="MAJOR FACILITATOR SUPERFAMILY (MFS) PROFILE DOMAIN-CONTAINING PROTEIN"/>
    <property type="match status" value="1"/>
</dbReference>
<name>A0ABT6VVL8_9ACTN</name>
<comment type="caution">
    <text evidence="2">The sequence shown here is derived from an EMBL/GenBank/DDBJ whole genome shotgun (WGS) entry which is preliminary data.</text>
</comment>
<sequence length="393" mass="38390">MTVVDPTTGSYRRLLARPDLRRLAVTDVCARLPQGMVSITLLLVASHHASLSAAGAVVGGYSLGQALTAPLRGRLADRHGLRAVVPLCLAGYLTALLGLALAVDRTAPAAVLTTTAVLAGLLTPPLSPALRGLWARGTPPGLRRTAFALDAVIFDLTAIAGPALAGALATTAGPYAALGVLLALTATAAAVVAARSAPPPAPTAPRPPGRSAAQRFPAPRRLLVTAALTNLALTATEVSLTACVRQAGALWAAGPLLAALSAGSIAGSLALGGRASGARRAGLPLLLTGYAAGLALLAAAALDPPLLAVAAPVAGLFLGSTLAALFSAAADAAPRGAAIEAQSWVNTIMSGGASAGAALAGGLAPHPPLGLALAAGCAALGALTVRGLDRSSS</sequence>
<keyword evidence="1" id="KW-1133">Transmembrane helix</keyword>